<proteinExistence type="inferred from homology"/>
<dbReference type="PANTHER" id="PTHR36838">
    <property type="entry name" value="AUXIN EFFLUX CARRIER FAMILY PROTEIN"/>
    <property type="match status" value="1"/>
</dbReference>
<dbReference type="AlphaFoldDB" id="A0A0J1ILV9"/>
<keyword evidence="6" id="KW-1133">Transmembrane helix</keyword>
<name>A0A0J1ILV9_NIACI</name>
<evidence type="ECO:0000256" key="6">
    <source>
        <dbReference type="ARBA" id="ARBA00022989"/>
    </source>
</evidence>
<keyword evidence="9" id="KW-1185">Reference proteome</keyword>
<comment type="caution">
    <text evidence="8">The sequence shown here is derived from an EMBL/GenBank/DDBJ whole genome shotgun (WGS) entry which is preliminary data.</text>
</comment>
<dbReference type="RefSeq" id="WP_047941484.1">
    <property type="nucleotide sequence ID" value="NZ_LDPH01000006.1"/>
</dbReference>
<evidence type="ECO:0000313" key="8">
    <source>
        <dbReference type="EMBL" id="KLV26952.1"/>
    </source>
</evidence>
<dbReference type="InterPro" id="IPR038770">
    <property type="entry name" value="Na+/solute_symporter_sf"/>
</dbReference>
<evidence type="ECO:0000256" key="5">
    <source>
        <dbReference type="ARBA" id="ARBA00022692"/>
    </source>
</evidence>
<evidence type="ECO:0008006" key="10">
    <source>
        <dbReference type="Google" id="ProtNLM"/>
    </source>
</evidence>
<dbReference type="Proteomes" id="UP000036045">
    <property type="component" value="Unassembled WGS sequence"/>
</dbReference>
<dbReference type="InterPro" id="IPR004776">
    <property type="entry name" value="Mem_transp_PIN-like"/>
</dbReference>
<accession>A0A0J1ILV9</accession>
<evidence type="ECO:0000313" key="9">
    <source>
        <dbReference type="Proteomes" id="UP000036045"/>
    </source>
</evidence>
<sequence>MSLIVLSQTVILILYMLIGVILLKRNLFTSLVEQCFGWLLTNIALPLAILSSFQIEYSPEIVKLIRDSLFVSFAIVLSTMALGFIFAIFFRKTGIERRLWVACFTFSNILFIGIPIVSQLIGPKGLLVLVIYNTIANIVLFTIGIMIFSGSNKFNAIRIIKTPAILAAMLGFCLFWFQISVPNTILTFITSIGNMTTPLSMIVNGAIIARLKVIRIFINRDNILFSILRLVVLPLCLIPILKEFIDDPVILVIMSLVIGMPTGALNSVFAEQYAGQGAKVSQYIIISTLLSMITLPLIMIFY</sequence>
<keyword evidence="4" id="KW-1003">Cell membrane</keyword>
<dbReference type="EMBL" id="LDPH01000006">
    <property type="protein sequence ID" value="KLV26952.1"/>
    <property type="molecule type" value="Genomic_DNA"/>
</dbReference>
<evidence type="ECO:0000256" key="1">
    <source>
        <dbReference type="ARBA" id="ARBA00004651"/>
    </source>
</evidence>
<dbReference type="GO" id="GO:0055085">
    <property type="term" value="P:transmembrane transport"/>
    <property type="evidence" value="ECO:0007669"/>
    <property type="project" value="InterPro"/>
</dbReference>
<evidence type="ECO:0000256" key="7">
    <source>
        <dbReference type="ARBA" id="ARBA00023136"/>
    </source>
</evidence>
<dbReference type="PANTHER" id="PTHR36838:SF1">
    <property type="entry name" value="SLR1864 PROTEIN"/>
    <property type="match status" value="1"/>
</dbReference>
<comment type="subcellular location">
    <subcellularLocation>
        <location evidence="1">Cell membrane</location>
        <topology evidence="1">Multi-pass membrane protein</topology>
    </subcellularLocation>
</comment>
<dbReference type="GO" id="GO:0005886">
    <property type="term" value="C:plasma membrane"/>
    <property type="evidence" value="ECO:0007669"/>
    <property type="project" value="UniProtKB-SubCell"/>
</dbReference>
<comment type="similarity">
    <text evidence="2">Belongs to the auxin efflux carrier (TC 2.A.69) family.</text>
</comment>
<gene>
    <name evidence="8" type="ORF">ABW02_08215</name>
</gene>
<dbReference type="Pfam" id="PF03547">
    <property type="entry name" value="Mem_trans"/>
    <property type="match status" value="2"/>
</dbReference>
<evidence type="ECO:0000256" key="2">
    <source>
        <dbReference type="ARBA" id="ARBA00010145"/>
    </source>
</evidence>
<evidence type="ECO:0000256" key="3">
    <source>
        <dbReference type="ARBA" id="ARBA00022448"/>
    </source>
</evidence>
<keyword evidence="7" id="KW-0472">Membrane</keyword>
<dbReference type="OrthoDB" id="401182at2"/>
<dbReference type="Gene3D" id="1.20.1530.20">
    <property type="match status" value="1"/>
</dbReference>
<reference evidence="8 9" key="1">
    <citation type="submission" date="2015-05" db="EMBL/GenBank/DDBJ databases">
        <title>Whole genome sequence and identification of bacterial endophytes from Costus igneus.</title>
        <authorList>
            <person name="Lee Y.P."/>
            <person name="Gan H.M."/>
            <person name="Eng W."/>
            <person name="Wheatley M.S."/>
            <person name="Caraballo A."/>
            <person name="Polter S."/>
            <person name="Savka M.A."/>
            <person name="Hudson A.O."/>
        </authorList>
    </citation>
    <scope>NUCLEOTIDE SEQUENCE [LARGE SCALE GENOMIC DNA]</scope>
    <source>
        <strain evidence="8 9">RIT379</strain>
    </source>
</reference>
<protein>
    <recommendedName>
        <fullName evidence="10">PIN-like protein</fullName>
    </recommendedName>
</protein>
<organism evidence="8 9">
    <name type="scientific">Niallia circulans</name>
    <name type="common">Bacillus circulans</name>
    <dbReference type="NCBI Taxonomy" id="1397"/>
    <lineage>
        <taxon>Bacteria</taxon>
        <taxon>Bacillati</taxon>
        <taxon>Bacillota</taxon>
        <taxon>Bacilli</taxon>
        <taxon>Bacillales</taxon>
        <taxon>Bacillaceae</taxon>
        <taxon>Niallia</taxon>
    </lineage>
</organism>
<evidence type="ECO:0000256" key="4">
    <source>
        <dbReference type="ARBA" id="ARBA00022475"/>
    </source>
</evidence>
<keyword evidence="3" id="KW-0813">Transport</keyword>
<keyword evidence="5" id="KW-0812">Transmembrane</keyword>
<dbReference type="PATRIC" id="fig|1397.4.peg.4813"/>